<dbReference type="RefSeq" id="WP_043711120.1">
    <property type="nucleotide sequence ID" value="NZ_JALOCT010000004.1"/>
</dbReference>
<feature type="region of interest" description="Disordered" evidence="1">
    <location>
        <begin position="143"/>
        <end position="162"/>
    </location>
</feature>
<feature type="compositionally biased region" description="Low complexity" evidence="1">
    <location>
        <begin position="359"/>
        <end position="378"/>
    </location>
</feature>
<evidence type="ECO:0000313" key="2">
    <source>
        <dbReference type="EMBL" id="KIU21155.1"/>
    </source>
</evidence>
<protein>
    <submittedName>
        <fullName evidence="2">Uncharacterized protein</fullName>
    </submittedName>
</protein>
<dbReference type="Proteomes" id="UP000032287">
    <property type="component" value="Unassembled WGS sequence"/>
</dbReference>
<comment type="caution">
    <text evidence="2">The sequence shown here is derived from an EMBL/GenBank/DDBJ whole genome shotgun (WGS) entry which is preliminary data.</text>
</comment>
<keyword evidence="3" id="KW-1185">Reference proteome</keyword>
<reference evidence="2 3" key="1">
    <citation type="journal article" date="2015" name="Microbiology (Mosc.)">
        <title>Genomics of the Weissella cibaria species with an examination of its metabolic traits.</title>
        <authorList>
            <person name="Lynch K.M."/>
            <person name="Lucid A."/>
            <person name="Arendt E.K."/>
            <person name="Sleator R.D."/>
            <person name="Lucey B."/>
            <person name="Coffey A."/>
        </authorList>
    </citation>
    <scope>NUCLEOTIDE SEQUENCE [LARGE SCALE GENOMIC DNA]</scope>
    <source>
        <strain evidence="2 3">MG1</strain>
    </source>
</reference>
<gene>
    <name evidence="2" type="ORF">QX99_00915</name>
</gene>
<proteinExistence type="predicted"/>
<feature type="region of interest" description="Disordered" evidence="1">
    <location>
        <begin position="228"/>
        <end position="254"/>
    </location>
</feature>
<accession>A0A0D1LLE7</accession>
<dbReference type="AlphaFoldDB" id="A0A0D1LLE7"/>
<dbReference type="PATRIC" id="fig|137591.25.peg.884"/>
<evidence type="ECO:0000313" key="3">
    <source>
        <dbReference type="Proteomes" id="UP000032287"/>
    </source>
</evidence>
<evidence type="ECO:0000256" key="1">
    <source>
        <dbReference type="SAM" id="MobiDB-lite"/>
    </source>
</evidence>
<feature type="region of interest" description="Disordered" evidence="1">
    <location>
        <begin position="359"/>
        <end position="408"/>
    </location>
</feature>
<name>A0A0D1LLE7_9LACO</name>
<organism evidence="2 3">
    <name type="scientific">Weissella cibaria</name>
    <dbReference type="NCBI Taxonomy" id="137591"/>
    <lineage>
        <taxon>Bacteria</taxon>
        <taxon>Bacillati</taxon>
        <taxon>Bacillota</taxon>
        <taxon>Bacilli</taxon>
        <taxon>Lactobacillales</taxon>
        <taxon>Lactobacillaceae</taxon>
        <taxon>Weissella</taxon>
    </lineage>
</organism>
<sequence precursor="true">MTLKREKIVLTALVGLAATGTLLVQQEATVAASPYTSGLESATSTNQKQIVVNLVDDAGNPVTWFQADGTNGGSSIEYAGQDGNLEGMQLIALPAGVTATGVTSSDQGQIAMVQGGQLYVTLSAIQGSVAHFTLTGAAFASSNPASSAATDPGSVAPSASSAAPSASSVQVSHSASGASSVVTTPTAVPSSVVTSSSSAVILPSDTTSEVASETPVVPNVPAQSSITVAPSQSVASSASETSDSATVTPSSVNSSAASAPASMAAVAASDTVVQSEATPVASQSNGATQVILPALATQVILPALATQVILPALATQPAAIVNLPKMATTITPTKQIDWQAPTSASAVIDAAAALQQPAQATPVSVTSPASAKSSAQPSAKRDQPNDTTVVKKGSLLSSTADAPKPSMWNDKARTFSALSVGMSALAVAAQMLLSKLTIFKNLLQ</sequence>
<dbReference type="EMBL" id="JWHU01000012">
    <property type="protein sequence ID" value="KIU21155.1"/>
    <property type="molecule type" value="Genomic_DNA"/>
</dbReference>
<dbReference type="STRING" id="137591.AO080_05055"/>